<evidence type="ECO:0000259" key="14">
    <source>
        <dbReference type="Pfam" id="PF07715"/>
    </source>
</evidence>
<keyword evidence="8" id="KW-0675">Receptor</keyword>
<evidence type="ECO:0000313" key="16">
    <source>
        <dbReference type="Proteomes" id="UP000071641"/>
    </source>
</evidence>
<keyword evidence="4 10" id="KW-1134">Transmembrane beta strand</keyword>
<dbReference type="PROSITE" id="PS52016">
    <property type="entry name" value="TONB_DEPENDENT_REC_3"/>
    <property type="match status" value="1"/>
</dbReference>
<keyword evidence="3 10" id="KW-0813">Transport</keyword>
<comment type="similarity">
    <text evidence="2 10 11">Belongs to the TonB-dependent receptor family.</text>
</comment>
<dbReference type="PANTHER" id="PTHR30069:SF41">
    <property type="entry name" value="HEME_HEMOPEXIN UTILIZATION PROTEIN C"/>
    <property type="match status" value="1"/>
</dbReference>
<dbReference type="STRING" id="1796497.GCE9029_03539"/>
<protein>
    <submittedName>
        <fullName evidence="15">Heme transporter BhuA</fullName>
    </submittedName>
</protein>
<dbReference type="Gene3D" id="2.40.170.20">
    <property type="entry name" value="TonB-dependent receptor, beta-barrel domain"/>
    <property type="match status" value="1"/>
</dbReference>
<dbReference type="InterPro" id="IPR012910">
    <property type="entry name" value="Plug_dom"/>
</dbReference>
<keyword evidence="5 10" id="KW-0812">Transmembrane</keyword>
<dbReference type="GO" id="GO:0038023">
    <property type="term" value="F:signaling receptor activity"/>
    <property type="evidence" value="ECO:0007669"/>
    <property type="project" value="InterPro"/>
</dbReference>
<dbReference type="NCBIfam" id="TIGR01783">
    <property type="entry name" value="TonB-siderophor"/>
    <property type="match status" value="1"/>
</dbReference>
<sequence>MELKITAAFKPTALASAVMAAISTPVLAETQAEEEMVVWGTRVTSNSEQLLSDEFALKQADHMSDLLREIPGVDVGGTHSVNQRINIRGLGEDDLDIRLDGASQHANMFHHIGNLTLNPDILKSADIQVGNNSVVQNGLGGSVYFETKDALDLLRYDENYGLRVHGGLASNKSQQGSLTAYGLLTEHIDMMLYTHLVSRDNFEDGNGEETFGSEGDVLNGLFKVGYQINDEQRLQFAFDAYRDEGDYSVRPDMSGDANQIFSGDSLVPTKYDRDTITLSYKLSGEVHNGKIALYSSKTEIDRDESVLAPRWRPNRTSRNKADNHNLGLNIQFQSDFKLAELKNTLTYGTDYIDRNTTSSYGGEQFMDETTVSTAIFVEDSIAVTDSITLVAGLRYDDYQRKAETSDTDYDDITWSLGAEWAVSEDWTLFANTRSLFKGPELLESYIRYQDVTFLADDIKPETGSNTQGGFRFATHHGAHQFGANATVFQTKINDYIAESYSRTDDNYLIENIGDVELEGFEISSTYAYKTFSGKLSYSRSDIENVTTGGPVLAGNGRSMDTGDTVVLALNYYSSDIETLFGWTSFFVEDEDNVQDGQPIKDGYNVHNLYAQWAPSSVDSLTLTFGIDNVFDELYVSHASRSGEGRGATFDDYEPGRNVKLSASYQF</sequence>
<keyword evidence="12" id="KW-0732">Signal</keyword>
<dbReference type="PANTHER" id="PTHR30069">
    <property type="entry name" value="TONB-DEPENDENT OUTER MEMBRANE RECEPTOR"/>
    <property type="match status" value="1"/>
</dbReference>
<feature type="signal peptide" evidence="12">
    <location>
        <begin position="1"/>
        <end position="28"/>
    </location>
</feature>
<dbReference type="GO" id="GO:0044718">
    <property type="term" value="P:siderophore transmembrane transport"/>
    <property type="evidence" value="ECO:0007669"/>
    <property type="project" value="TreeGrafter"/>
</dbReference>
<evidence type="ECO:0000256" key="9">
    <source>
        <dbReference type="ARBA" id="ARBA00023237"/>
    </source>
</evidence>
<keyword evidence="16" id="KW-1185">Reference proteome</keyword>
<evidence type="ECO:0000256" key="2">
    <source>
        <dbReference type="ARBA" id="ARBA00009810"/>
    </source>
</evidence>
<accession>A0A128F817</accession>
<dbReference type="InterPro" id="IPR010105">
    <property type="entry name" value="TonB_sidphr_rcpt"/>
</dbReference>
<dbReference type="CDD" id="cd01347">
    <property type="entry name" value="ligand_gated_channel"/>
    <property type="match status" value="1"/>
</dbReference>
<evidence type="ECO:0000256" key="7">
    <source>
        <dbReference type="ARBA" id="ARBA00023136"/>
    </source>
</evidence>
<dbReference type="RefSeq" id="WP_062665201.1">
    <property type="nucleotide sequence ID" value="NZ_FIZX01000002.1"/>
</dbReference>
<evidence type="ECO:0000256" key="8">
    <source>
        <dbReference type="ARBA" id="ARBA00023170"/>
    </source>
</evidence>
<name>A0A128F817_9GAMM</name>
<gene>
    <name evidence="15" type="primary">bhuA_1</name>
    <name evidence="15" type="ORF">GCE9029_03539</name>
</gene>
<evidence type="ECO:0000256" key="5">
    <source>
        <dbReference type="ARBA" id="ARBA00022692"/>
    </source>
</evidence>
<dbReference type="OrthoDB" id="9760494at2"/>
<dbReference type="Gene3D" id="2.170.130.10">
    <property type="entry name" value="TonB-dependent receptor, plug domain"/>
    <property type="match status" value="1"/>
</dbReference>
<evidence type="ECO:0000259" key="13">
    <source>
        <dbReference type="Pfam" id="PF00593"/>
    </source>
</evidence>
<evidence type="ECO:0000256" key="12">
    <source>
        <dbReference type="SAM" id="SignalP"/>
    </source>
</evidence>
<dbReference type="Pfam" id="PF00593">
    <property type="entry name" value="TonB_dep_Rec_b-barrel"/>
    <property type="match status" value="1"/>
</dbReference>
<keyword evidence="9 10" id="KW-0998">Cell outer membrane</keyword>
<dbReference type="GO" id="GO:0009279">
    <property type="term" value="C:cell outer membrane"/>
    <property type="evidence" value="ECO:0007669"/>
    <property type="project" value="UniProtKB-SubCell"/>
</dbReference>
<feature type="domain" description="TonB-dependent receptor plug" evidence="14">
    <location>
        <begin position="48"/>
        <end position="136"/>
    </location>
</feature>
<organism evidence="15 16">
    <name type="scientific">Grimontia celer</name>
    <dbReference type="NCBI Taxonomy" id="1796497"/>
    <lineage>
        <taxon>Bacteria</taxon>
        <taxon>Pseudomonadati</taxon>
        <taxon>Pseudomonadota</taxon>
        <taxon>Gammaproteobacteria</taxon>
        <taxon>Vibrionales</taxon>
        <taxon>Vibrionaceae</taxon>
        <taxon>Grimontia</taxon>
    </lineage>
</organism>
<evidence type="ECO:0000256" key="10">
    <source>
        <dbReference type="PROSITE-ProRule" id="PRU01360"/>
    </source>
</evidence>
<proteinExistence type="inferred from homology"/>
<evidence type="ECO:0000256" key="1">
    <source>
        <dbReference type="ARBA" id="ARBA00004571"/>
    </source>
</evidence>
<keyword evidence="6 11" id="KW-0798">TonB box</keyword>
<evidence type="ECO:0000313" key="15">
    <source>
        <dbReference type="EMBL" id="CZF82947.1"/>
    </source>
</evidence>
<dbReference type="Pfam" id="PF07715">
    <property type="entry name" value="Plug"/>
    <property type="match status" value="1"/>
</dbReference>
<evidence type="ECO:0000256" key="11">
    <source>
        <dbReference type="RuleBase" id="RU003357"/>
    </source>
</evidence>
<evidence type="ECO:0000256" key="4">
    <source>
        <dbReference type="ARBA" id="ARBA00022452"/>
    </source>
</evidence>
<dbReference type="InterPro" id="IPR037066">
    <property type="entry name" value="Plug_dom_sf"/>
</dbReference>
<dbReference type="InterPro" id="IPR036942">
    <property type="entry name" value="Beta-barrel_TonB_sf"/>
</dbReference>
<feature type="chain" id="PRO_5007282167" evidence="12">
    <location>
        <begin position="29"/>
        <end position="666"/>
    </location>
</feature>
<feature type="domain" description="TonB-dependent receptor-like beta-barrel" evidence="13">
    <location>
        <begin position="227"/>
        <end position="629"/>
    </location>
</feature>
<dbReference type="EMBL" id="FIZX01000002">
    <property type="protein sequence ID" value="CZF82947.1"/>
    <property type="molecule type" value="Genomic_DNA"/>
</dbReference>
<dbReference type="SUPFAM" id="SSF56935">
    <property type="entry name" value="Porins"/>
    <property type="match status" value="1"/>
</dbReference>
<dbReference type="AlphaFoldDB" id="A0A128F817"/>
<dbReference type="InterPro" id="IPR039426">
    <property type="entry name" value="TonB-dep_rcpt-like"/>
</dbReference>
<comment type="subcellular location">
    <subcellularLocation>
        <location evidence="1 10">Cell outer membrane</location>
        <topology evidence="1 10">Multi-pass membrane protein</topology>
    </subcellularLocation>
</comment>
<evidence type="ECO:0000256" key="3">
    <source>
        <dbReference type="ARBA" id="ARBA00022448"/>
    </source>
</evidence>
<keyword evidence="7 10" id="KW-0472">Membrane</keyword>
<reference evidence="16" key="1">
    <citation type="submission" date="2016-02" db="EMBL/GenBank/DDBJ databases">
        <authorList>
            <person name="Rodrigo-Torres Lidia"/>
            <person name="Arahal R.David."/>
        </authorList>
    </citation>
    <scope>NUCLEOTIDE SEQUENCE [LARGE SCALE GENOMIC DNA]</scope>
    <source>
        <strain evidence="16">CECT 9029</strain>
    </source>
</reference>
<dbReference type="InterPro" id="IPR000531">
    <property type="entry name" value="Beta-barrel_TonB"/>
</dbReference>
<dbReference type="GO" id="GO:0015344">
    <property type="term" value="F:siderophore uptake transmembrane transporter activity"/>
    <property type="evidence" value="ECO:0007669"/>
    <property type="project" value="TreeGrafter"/>
</dbReference>
<dbReference type="Proteomes" id="UP000071641">
    <property type="component" value="Unassembled WGS sequence"/>
</dbReference>
<evidence type="ECO:0000256" key="6">
    <source>
        <dbReference type="ARBA" id="ARBA00023077"/>
    </source>
</evidence>